<keyword evidence="3" id="KW-1185">Reference proteome</keyword>
<evidence type="ECO:0000313" key="3">
    <source>
        <dbReference type="Proteomes" id="UP000235371"/>
    </source>
</evidence>
<dbReference type="GeneID" id="36578783"/>
<sequence>MKRFAWVQVAVQALAIDGKGGHDGPRRGKKRNDVYIKEIEVPIPTPIWAENARTKSLADLENTAAVEVLWNDSAPSREPPMIPRMVTSHELEENPTIRCVTNPLAKRRRSIMRPKENEEKNSIGEEYNPAVVQYVSDGYSQDPRSLKRRDESTSTVFQNSPLAPVTIIVTTPEEDEIHSPEPEPQNSFNSIRASRTGNPNASTTSLPTTRLSRCFSTDSLPLPHPRRLDPNRLMPPTEHQIDTRRLRKAQEFREIRKFLVHFMNAKGDQFPKKLRSRMMEAYAITDSDLSPEVVARFYNQGIGDIKDEGVALEQLGINELDKDTSDAEDLRILSMAFQSQIPVVTPSRETALVDTIPPNASVSTIRPWGTSVSKPAPPLPWSNKATVPTTPARSPRPSPPRRMETAPPPPKAEKRMSAAPLRAEKREKKTEDEPLNWLGPLISTSSDSNWSLPLVDDSNSRSRLQKTQSQPNMSRRPTGDSPPPMPALPNSVLAAKGRGRGRGESLTGRGEMGVDGMEKAIHVARVRRSGIISGAFGAVREAMGGKKAGSGGEKMRLMREGR</sequence>
<evidence type="ECO:0000256" key="1">
    <source>
        <dbReference type="SAM" id="MobiDB-lite"/>
    </source>
</evidence>
<proteinExistence type="predicted"/>
<feature type="compositionally biased region" description="Polar residues" evidence="1">
    <location>
        <begin position="184"/>
        <end position="201"/>
    </location>
</feature>
<feature type="compositionally biased region" description="Basic and acidic residues" evidence="1">
    <location>
        <begin position="411"/>
        <end position="432"/>
    </location>
</feature>
<dbReference type="AlphaFoldDB" id="A0A2J6TTD5"/>
<gene>
    <name evidence="2" type="ORF">K444DRAFT_166704</name>
</gene>
<dbReference type="Proteomes" id="UP000235371">
    <property type="component" value="Unassembled WGS sequence"/>
</dbReference>
<feature type="compositionally biased region" description="Pro residues" evidence="1">
    <location>
        <begin position="394"/>
        <end position="410"/>
    </location>
</feature>
<protein>
    <submittedName>
        <fullName evidence="2">Uncharacterized protein</fullName>
    </submittedName>
</protein>
<dbReference type="InParanoid" id="A0A2J6TTD5"/>
<organism evidence="2 3">
    <name type="scientific">Hyaloscypha bicolor E</name>
    <dbReference type="NCBI Taxonomy" id="1095630"/>
    <lineage>
        <taxon>Eukaryota</taxon>
        <taxon>Fungi</taxon>
        <taxon>Dikarya</taxon>
        <taxon>Ascomycota</taxon>
        <taxon>Pezizomycotina</taxon>
        <taxon>Leotiomycetes</taxon>
        <taxon>Helotiales</taxon>
        <taxon>Hyaloscyphaceae</taxon>
        <taxon>Hyaloscypha</taxon>
        <taxon>Hyaloscypha bicolor</taxon>
    </lineage>
</organism>
<reference evidence="2 3" key="1">
    <citation type="submission" date="2016-04" db="EMBL/GenBank/DDBJ databases">
        <title>A degradative enzymes factory behind the ericoid mycorrhizal symbiosis.</title>
        <authorList>
            <consortium name="DOE Joint Genome Institute"/>
            <person name="Martino E."/>
            <person name="Morin E."/>
            <person name="Grelet G."/>
            <person name="Kuo A."/>
            <person name="Kohler A."/>
            <person name="Daghino S."/>
            <person name="Barry K."/>
            <person name="Choi C."/>
            <person name="Cichocki N."/>
            <person name="Clum A."/>
            <person name="Copeland A."/>
            <person name="Hainaut M."/>
            <person name="Haridas S."/>
            <person name="Labutti K."/>
            <person name="Lindquist E."/>
            <person name="Lipzen A."/>
            <person name="Khouja H.-R."/>
            <person name="Murat C."/>
            <person name="Ohm R."/>
            <person name="Olson A."/>
            <person name="Spatafora J."/>
            <person name="Veneault-Fourrey C."/>
            <person name="Henrissat B."/>
            <person name="Grigoriev I."/>
            <person name="Martin F."/>
            <person name="Perotto S."/>
        </authorList>
    </citation>
    <scope>NUCLEOTIDE SEQUENCE [LARGE SCALE GENOMIC DNA]</scope>
    <source>
        <strain evidence="2 3">E</strain>
    </source>
</reference>
<feature type="region of interest" description="Disordered" evidence="1">
    <location>
        <begin position="173"/>
        <end position="236"/>
    </location>
</feature>
<feature type="compositionally biased region" description="Polar residues" evidence="1">
    <location>
        <begin position="442"/>
        <end position="451"/>
    </location>
</feature>
<accession>A0A2J6TTD5</accession>
<dbReference type="RefSeq" id="XP_024743132.1">
    <property type="nucleotide sequence ID" value="XM_024870701.1"/>
</dbReference>
<feature type="region of interest" description="Disordered" evidence="1">
    <location>
        <begin position="359"/>
        <end position="512"/>
    </location>
</feature>
<dbReference type="OrthoDB" id="3529015at2759"/>
<feature type="compositionally biased region" description="Low complexity" evidence="1">
    <location>
        <begin position="202"/>
        <end position="213"/>
    </location>
</feature>
<evidence type="ECO:0000313" key="2">
    <source>
        <dbReference type="EMBL" id="PMD66228.1"/>
    </source>
</evidence>
<feature type="compositionally biased region" description="Polar residues" evidence="1">
    <location>
        <begin position="461"/>
        <end position="475"/>
    </location>
</feature>
<name>A0A2J6TTD5_9HELO</name>
<dbReference type="EMBL" id="KZ613745">
    <property type="protein sequence ID" value="PMD66228.1"/>
    <property type="molecule type" value="Genomic_DNA"/>
</dbReference>